<evidence type="ECO:0000259" key="1">
    <source>
        <dbReference type="Pfam" id="PF12728"/>
    </source>
</evidence>
<dbReference type="Proteomes" id="UP001203284">
    <property type="component" value="Unassembled WGS sequence"/>
</dbReference>
<dbReference type="Pfam" id="PF12728">
    <property type="entry name" value="HTH_17"/>
    <property type="match status" value="1"/>
</dbReference>
<dbReference type="RefSeq" id="WP_247029632.1">
    <property type="nucleotide sequence ID" value="NZ_JALKCH010000007.1"/>
</dbReference>
<evidence type="ECO:0000313" key="2">
    <source>
        <dbReference type="EMBL" id="MCK0197741.1"/>
    </source>
</evidence>
<dbReference type="InterPro" id="IPR009061">
    <property type="entry name" value="DNA-bd_dom_put_sf"/>
</dbReference>
<dbReference type="SUPFAM" id="SSF46955">
    <property type="entry name" value="Putative DNA-binding domain"/>
    <property type="match status" value="1"/>
</dbReference>
<evidence type="ECO:0000313" key="3">
    <source>
        <dbReference type="Proteomes" id="UP001203284"/>
    </source>
</evidence>
<accession>A0ABT0DCQ3</accession>
<sequence length="71" mass="7728">MLKVKDAAARLGLSVSTLNKLRMNPGGPAFYKLGSAVFYDPTDLDAWIASRRRTSTWDAANDADRAVRSVA</sequence>
<keyword evidence="3" id="KW-1185">Reference proteome</keyword>
<name>A0ABT0DCQ3_9HYPH</name>
<comment type="caution">
    <text evidence="2">The sequence shown here is derived from an EMBL/GenBank/DDBJ whole genome shotgun (WGS) entry which is preliminary data.</text>
</comment>
<organism evidence="2 3">
    <name type="scientific">Ancylobacter crimeensis</name>
    <dbReference type="NCBI Taxonomy" id="2579147"/>
    <lineage>
        <taxon>Bacteria</taxon>
        <taxon>Pseudomonadati</taxon>
        <taxon>Pseudomonadota</taxon>
        <taxon>Alphaproteobacteria</taxon>
        <taxon>Hyphomicrobiales</taxon>
        <taxon>Xanthobacteraceae</taxon>
        <taxon>Ancylobacter</taxon>
    </lineage>
</organism>
<protein>
    <submittedName>
        <fullName evidence="2">Helix-turn-helix domain-containing protein</fullName>
    </submittedName>
</protein>
<dbReference type="InterPro" id="IPR041657">
    <property type="entry name" value="HTH_17"/>
</dbReference>
<proteinExistence type="predicted"/>
<reference evidence="2 3" key="1">
    <citation type="submission" date="2022-04" db="EMBL/GenBank/DDBJ databases">
        <authorList>
            <person name="Grouzdev D.S."/>
            <person name="Pantiukh K.S."/>
            <person name="Krutkina M.S."/>
        </authorList>
    </citation>
    <scope>NUCLEOTIDE SEQUENCE [LARGE SCALE GENOMIC DNA]</scope>
    <source>
        <strain evidence="2 3">6x-1</strain>
    </source>
</reference>
<dbReference type="EMBL" id="JALKCH010000007">
    <property type="protein sequence ID" value="MCK0197741.1"/>
    <property type="molecule type" value="Genomic_DNA"/>
</dbReference>
<feature type="domain" description="Helix-turn-helix" evidence="1">
    <location>
        <begin position="1"/>
        <end position="52"/>
    </location>
</feature>
<gene>
    <name evidence="2" type="ORF">MWN34_12545</name>
</gene>